<keyword evidence="1" id="KW-0732">Signal</keyword>
<gene>
    <name evidence="2" type="ORF">BJ878DRAFT_543203</name>
</gene>
<dbReference type="AlphaFoldDB" id="A0A9P7Z1R2"/>
<feature type="signal peptide" evidence="1">
    <location>
        <begin position="1"/>
        <end position="20"/>
    </location>
</feature>
<comment type="caution">
    <text evidence="2">The sequence shown here is derived from an EMBL/GenBank/DDBJ whole genome shotgun (WGS) entry which is preliminary data.</text>
</comment>
<dbReference type="EMBL" id="MU253972">
    <property type="protein sequence ID" value="KAG9243497.1"/>
    <property type="molecule type" value="Genomic_DNA"/>
</dbReference>
<evidence type="ECO:0000256" key="1">
    <source>
        <dbReference type="SAM" id="SignalP"/>
    </source>
</evidence>
<organism evidence="2 3">
    <name type="scientific">Calycina marina</name>
    <dbReference type="NCBI Taxonomy" id="1763456"/>
    <lineage>
        <taxon>Eukaryota</taxon>
        <taxon>Fungi</taxon>
        <taxon>Dikarya</taxon>
        <taxon>Ascomycota</taxon>
        <taxon>Pezizomycotina</taxon>
        <taxon>Leotiomycetes</taxon>
        <taxon>Helotiales</taxon>
        <taxon>Pezizellaceae</taxon>
        <taxon>Calycina</taxon>
    </lineage>
</organism>
<evidence type="ECO:0000313" key="3">
    <source>
        <dbReference type="Proteomes" id="UP000887226"/>
    </source>
</evidence>
<protein>
    <submittedName>
        <fullName evidence="2">Uncharacterized protein</fullName>
    </submittedName>
</protein>
<feature type="chain" id="PRO_5040514871" evidence="1">
    <location>
        <begin position="21"/>
        <end position="82"/>
    </location>
</feature>
<sequence length="82" mass="8836">MKSQSPLLLAILALASTVIAKPVADIKDRTVPKPTTLAVSTTTKTVTPTPTPTDNPYKSYGAYGKYADYGKYTREEVEAAEE</sequence>
<dbReference type="Proteomes" id="UP000887226">
    <property type="component" value="Unassembled WGS sequence"/>
</dbReference>
<name>A0A9P7Z1R2_9HELO</name>
<accession>A0A9P7Z1R2</accession>
<evidence type="ECO:0000313" key="2">
    <source>
        <dbReference type="EMBL" id="KAG9243497.1"/>
    </source>
</evidence>
<keyword evidence="3" id="KW-1185">Reference proteome</keyword>
<reference evidence="2" key="1">
    <citation type="journal article" date="2021" name="IMA Fungus">
        <title>Genomic characterization of three marine fungi, including Emericellopsis atlantica sp. nov. with signatures of a generalist lifestyle and marine biomass degradation.</title>
        <authorList>
            <person name="Hagestad O.C."/>
            <person name="Hou L."/>
            <person name="Andersen J.H."/>
            <person name="Hansen E.H."/>
            <person name="Altermark B."/>
            <person name="Li C."/>
            <person name="Kuhnert E."/>
            <person name="Cox R.J."/>
            <person name="Crous P.W."/>
            <person name="Spatafora J.W."/>
            <person name="Lail K."/>
            <person name="Amirebrahimi M."/>
            <person name="Lipzen A."/>
            <person name="Pangilinan J."/>
            <person name="Andreopoulos W."/>
            <person name="Hayes R.D."/>
            <person name="Ng V."/>
            <person name="Grigoriev I.V."/>
            <person name="Jackson S.A."/>
            <person name="Sutton T.D.S."/>
            <person name="Dobson A.D.W."/>
            <person name="Rama T."/>
        </authorList>
    </citation>
    <scope>NUCLEOTIDE SEQUENCE</scope>
    <source>
        <strain evidence="2">TRa3180A</strain>
    </source>
</reference>
<proteinExistence type="predicted"/>